<evidence type="ECO:0000256" key="1">
    <source>
        <dbReference type="SAM" id="SignalP"/>
    </source>
</evidence>
<dbReference type="GO" id="GO:0005504">
    <property type="term" value="F:fatty acid binding"/>
    <property type="evidence" value="ECO:0007669"/>
    <property type="project" value="InterPro"/>
</dbReference>
<dbReference type="InParanoid" id="D8RN04"/>
<dbReference type="AlphaFoldDB" id="D8RN04"/>
<dbReference type="GO" id="GO:0009627">
    <property type="term" value="P:systemic acquired resistance"/>
    <property type="evidence" value="ECO:0007669"/>
    <property type="project" value="InterPro"/>
</dbReference>
<evidence type="ECO:0000313" key="3">
    <source>
        <dbReference type="EMBL" id="EFJ26629.1"/>
    </source>
</evidence>
<dbReference type="Proteomes" id="UP000001514">
    <property type="component" value="Unassembled WGS sequence"/>
</dbReference>
<dbReference type="InterPro" id="IPR039265">
    <property type="entry name" value="DIR1-like"/>
</dbReference>
<dbReference type="InterPro" id="IPR036312">
    <property type="entry name" value="Bifun_inhib/LTP/seed_sf"/>
</dbReference>
<organism evidence="4">
    <name type="scientific">Selaginella moellendorffii</name>
    <name type="common">Spikemoss</name>
    <dbReference type="NCBI Taxonomy" id="88036"/>
    <lineage>
        <taxon>Eukaryota</taxon>
        <taxon>Viridiplantae</taxon>
        <taxon>Streptophyta</taxon>
        <taxon>Embryophyta</taxon>
        <taxon>Tracheophyta</taxon>
        <taxon>Lycopodiopsida</taxon>
        <taxon>Selaginellales</taxon>
        <taxon>Selaginellaceae</taxon>
        <taxon>Selaginella</taxon>
    </lineage>
</organism>
<feature type="signal peptide" evidence="1">
    <location>
        <begin position="1"/>
        <end position="22"/>
    </location>
</feature>
<feature type="chain" id="PRO_5003121948" description="Bifunctional inhibitor/plant lipid transfer protein/seed storage helical domain-containing protein" evidence="1">
    <location>
        <begin position="23"/>
        <end position="176"/>
    </location>
</feature>
<dbReference type="Gene3D" id="1.10.110.10">
    <property type="entry name" value="Plant lipid-transfer and hydrophobic proteins"/>
    <property type="match status" value="1"/>
</dbReference>
<dbReference type="PANTHER" id="PTHR33122:SF60">
    <property type="entry name" value="LIPID-TRANSFER PROTEIN DIR1-RELATED"/>
    <property type="match status" value="1"/>
</dbReference>
<dbReference type="PANTHER" id="PTHR33122">
    <property type="entry name" value="LIPID BINDING PROTEIN-RELATED"/>
    <property type="match status" value="1"/>
</dbReference>
<dbReference type="FunCoup" id="D8RN04">
    <property type="interactions" value="158"/>
</dbReference>
<reference evidence="3 4" key="1">
    <citation type="journal article" date="2011" name="Science">
        <title>The Selaginella genome identifies genetic changes associated with the evolution of vascular plants.</title>
        <authorList>
            <person name="Banks J.A."/>
            <person name="Nishiyama T."/>
            <person name="Hasebe M."/>
            <person name="Bowman J.L."/>
            <person name="Gribskov M."/>
            <person name="dePamphilis C."/>
            <person name="Albert V.A."/>
            <person name="Aono N."/>
            <person name="Aoyama T."/>
            <person name="Ambrose B.A."/>
            <person name="Ashton N.W."/>
            <person name="Axtell M.J."/>
            <person name="Barker E."/>
            <person name="Barker M.S."/>
            <person name="Bennetzen J.L."/>
            <person name="Bonawitz N.D."/>
            <person name="Chapple C."/>
            <person name="Cheng C."/>
            <person name="Correa L.G."/>
            <person name="Dacre M."/>
            <person name="DeBarry J."/>
            <person name="Dreyer I."/>
            <person name="Elias M."/>
            <person name="Engstrom E.M."/>
            <person name="Estelle M."/>
            <person name="Feng L."/>
            <person name="Finet C."/>
            <person name="Floyd S.K."/>
            <person name="Frommer W.B."/>
            <person name="Fujita T."/>
            <person name="Gramzow L."/>
            <person name="Gutensohn M."/>
            <person name="Harholt J."/>
            <person name="Hattori M."/>
            <person name="Heyl A."/>
            <person name="Hirai T."/>
            <person name="Hiwatashi Y."/>
            <person name="Ishikawa M."/>
            <person name="Iwata M."/>
            <person name="Karol K.G."/>
            <person name="Koehler B."/>
            <person name="Kolukisaoglu U."/>
            <person name="Kubo M."/>
            <person name="Kurata T."/>
            <person name="Lalonde S."/>
            <person name="Li K."/>
            <person name="Li Y."/>
            <person name="Litt A."/>
            <person name="Lyons E."/>
            <person name="Manning G."/>
            <person name="Maruyama T."/>
            <person name="Michael T.P."/>
            <person name="Mikami K."/>
            <person name="Miyazaki S."/>
            <person name="Morinaga S."/>
            <person name="Murata T."/>
            <person name="Mueller-Roeber B."/>
            <person name="Nelson D.R."/>
            <person name="Obara M."/>
            <person name="Oguri Y."/>
            <person name="Olmstead R.G."/>
            <person name="Onodera N."/>
            <person name="Petersen B.L."/>
            <person name="Pils B."/>
            <person name="Prigge M."/>
            <person name="Rensing S.A."/>
            <person name="Riano-Pachon D.M."/>
            <person name="Roberts A.W."/>
            <person name="Sato Y."/>
            <person name="Scheller H.V."/>
            <person name="Schulz B."/>
            <person name="Schulz C."/>
            <person name="Shakirov E.V."/>
            <person name="Shibagaki N."/>
            <person name="Shinohara N."/>
            <person name="Shippen D.E."/>
            <person name="Soerensen I."/>
            <person name="Sotooka R."/>
            <person name="Sugimoto N."/>
            <person name="Sugita M."/>
            <person name="Sumikawa N."/>
            <person name="Tanurdzic M."/>
            <person name="Theissen G."/>
            <person name="Ulvskov P."/>
            <person name="Wakazuki S."/>
            <person name="Weng J.K."/>
            <person name="Willats W.W."/>
            <person name="Wipf D."/>
            <person name="Wolf P.G."/>
            <person name="Yang L."/>
            <person name="Zimmer A.D."/>
            <person name="Zhu Q."/>
            <person name="Mitros T."/>
            <person name="Hellsten U."/>
            <person name="Loque D."/>
            <person name="Otillar R."/>
            <person name="Salamov A."/>
            <person name="Schmutz J."/>
            <person name="Shapiro H."/>
            <person name="Lindquist E."/>
            <person name="Lucas S."/>
            <person name="Rokhsar D."/>
            <person name="Grigoriev I.V."/>
        </authorList>
    </citation>
    <scope>NUCLEOTIDE SEQUENCE [LARGE SCALE GENOMIC DNA]</scope>
</reference>
<accession>D8RN04</accession>
<dbReference type="CDD" id="cd00010">
    <property type="entry name" value="AAI_LTSS"/>
    <property type="match status" value="1"/>
</dbReference>
<dbReference type="SUPFAM" id="SSF47699">
    <property type="entry name" value="Bifunctional inhibitor/lipid-transfer protein/seed storage 2S albumin"/>
    <property type="match status" value="1"/>
</dbReference>
<keyword evidence="1" id="KW-0732">Signal</keyword>
<feature type="domain" description="Bifunctional inhibitor/plant lipid transfer protein/seed storage helical" evidence="2">
    <location>
        <begin position="23"/>
        <end position="97"/>
    </location>
</feature>
<evidence type="ECO:0000313" key="4">
    <source>
        <dbReference type="Proteomes" id="UP000001514"/>
    </source>
</evidence>
<dbReference type="HOGENOM" id="CLU_1527718_0_0_1"/>
<proteinExistence type="predicted"/>
<dbReference type="EMBL" id="GL377584">
    <property type="protein sequence ID" value="EFJ26629.1"/>
    <property type="molecule type" value="Genomic_DNA"/>
</dbReference>
<dbReference type="Pfam" id="PF14368">
    <property type="entry name" value="LTP_2"/>
    <property type="match status" value="1"/>
</dbReference>
<dbReference type="KEGG" id="smo:SELMODRAFT_412994"/>
<name>D8RN04_SELML</name>
<gene>
    <name evidence="3" type="ORF">SELMODRAFT_412994</name>
</gene>
<keyword evidence="4" id="KW-1185">Reference proteome</keyword>
<sequence>MAKVVVLLVVFAALPMVEMGNGYCFLADIQPCIPAIKATGPRQAPTAACCDSISKTSQVCLCQAVSGPETPRAGLSVGKALVLPLECGINVPSGTTCAKSSSSKLRHWGFGREFGLATLLLAPKTVRETRKRKYGEDLKMVTSSGRVPCSTFAPWGEAISPSVCGCACHAATLQMA</sequence>
<dbReference type="Gramene" id="EFJ26629">
    <property type="protein sequence ID" value="EFJ26629"/>
    <property type="gene ID" value="SELMODRAFT_412994"/>
</dbReference>
<dbReference type="InterPro" id="IPR016140">
    <property type="entry name" value="Bifunc_inhib/LTP/seed_store"/>
</dbReference>
<protein>
    <recommendedName>
        <fullName evidence="2">Bifunctional inhibitor/plant lipid transfer protein/seed storage helical domain-containing protein</fullName>
    </recommendedName>
</protein>
<evidence type="ECO:0000259" key="2">
    <source>
        <dbReference type="Pfam" id="PF14368"/>
    </source>
</evidence>